<protein>
    <recommendedName>
        <fullName evidence="6">HTH tetR-type domain-containing protein</fullName>
    </recommendedName>
</protein>
<dbReference type="Pfam" id="PF00440">
    <property type="entry name" value="TetR_N"/>
    <property type="match status" value="1"/>
</dbReference>
<comment type="caution">
    <text evidence="4">Lacks conserved residue(s) required for the propagation of feature annotation.</text>
</comment>
<dbReference type="EMBL" id="BAAAFZ010000092">
    <property type="protein sequence ID" value="GAA0603790.1"/>
    <property type="molecule type" value="Genomic_DNA"/>
</dbReference>
<dbReference type="Proteomes" id="UP001501588">
    <property type="component" value="Unassembled WGS sequence"/>
</dbReference>
<keyword evidence="1" id="KW-0805">Transcription regulation</keyword>
<accession>A0ABN1G490</accession>
<sequence length="244" mass="24709">MPQPSTDTRTRLVEAAIRLFAARGVHGVSLRGVGEAAGARNTAAVHYHFKSREALLEAALDHVLAALRAPGGAAGPAGRVPRYPAPEDPVAGIVAAVFMPLLSLDLLQPRWGRDGQRLLARVAIGDGGDLAVAFDDRTAVDADAAVDALSAHIPGIGTDELRRRVDLAAVLVMAAAAGSAPGAAAPRGRGAGTGTRADWTASLLAMVAAGLTAGGGGPSGPPQRDRGASTPPGSAKPSRRRQSR</sequence>
<evidence type="ECO:0000313" key="7">
    <source>
        <dbReference type="EMBL" id="GAA0603790.1"/>
    </source>
</evidence>
<dbReference type="InterPro" id="IPR009057">
    <property type="entry name" value="Homeodomain-like_sf"/>
</dbReference>
<evidence type="ECO:0000256" key="3">
    <source>
        <dbReference type="ARBA" id="ARBA00023163"/>
    </source>
</evidence>
<keyword evidence="3" id="KW-0804">Transcription</keyword>
<dbReference type="PROSITE" id="PS50977">
    <property type="entry name" value="HTH_TETR_2"/>
    <property type="match status" value="1"/>
</dbReference>
<evidence type="ECO:0000259" key="6">
    <source>
        <dbReference type="PROSITE" id="PS50977"/>
    </source>
</evidence>
<name>A0ABN1G490_9PROT</name>
<dbReference type="Gene3D" id="1.10.357.10">
    <property type="entry name" value="Tetracycline Repressor, domain 2"/>
    <property type="match status" value="1"/>
</dbReference>
<keyword evidence="8" id="KW-1185">Reference proteome</keyword>
<gene>
    <name evidence="7" type="ORF">GCM10009416_46760</name>
</gene>
<comment type="caution">
    <text evidence="7">The sequence shown here is derived from an EMBL/GenBank/DDBJ whole genome shotgun (WGS) entry which is preliminary data.</text>
</comment>
<evidence type="ECO:0000256" key="5">
    <source>
        <dbReference type="SAM" id="MobiDB-lite"/>
    </source>
</evidence>
<feature type="region of interest" description="Disordered" evidence="5">
    <location>
        <begin position="211"/>
        <end position="244"/>
    </location>
</feature>
<dbReference type="SUPFAM" id="SSF46689">
    <property type="entry name" value="Homeodomain-like"/>
    <property type="match status" value="1"/>
</dbReference>
<proteinExistence type="predicted"/>
<evidence type="ECO:0000313" key="8">
    <source>
        <dbReference type="Proteomes" id="UP001501588"/>
    </source>
</evidence>
<dbReference type="RefSeq" id="WP_343897848.1">
    <property type="nucleotide sequence ID" value="NZ_BAAAFZ010000092.1"/>
</dbReference>
<dbReference type="PANTHER" id="PTHR30055:SF238">
    <property type="entry name" value="MYCOFACTOCIN BIOSYNTHESIS TRANSCRIPTIONAL REGULATOR MFTR-RELATED"/>
    <property type="match status" value="1"/>
</dbReference>
<dbReference type="InterPro" id="IPR001647">
    <property type="entry name" value="HTH_TetR"/>
</dbReference>
<reference evidence="7 8" key="1">
    <citation type="journal article" date="2019" name="Int. J. Syst. Evol. Microbiol.">
        <title>The Global Catalogue of Microorganisms (GCM) 10K type strain sequencing project: providing services to taxonomists for standard genome sequencing and annotation.</title>
        <authorList>
            <consortium name="The Broad Institute Genomics Platform"/>
            <consortium name="The Broad Institute Genome Sequencing Center for Infectious Disease"/>
            <person name="Wu L."/>
            <person name="Ma J."/>
        </authorList>
    </citation>
    <scope>NUCLEOTIDE SEQUENCE [LARGE SCALE GENOMIC DNA]</scope>
    <source>
        <strain evidence="7 8">JCM 9933</strain>
    </source>
</reference>
<organism evidence="7 8">
    <name type="scientific">Craurococcus roseus</name>
    <dbReference type="NCBI Taxonomy" id="77585"/>
    <lineage>
        <taxon>Bacteria</taxon>
        <taxon>Pseudomonadati</taxon>
        <taxon>Pseudomonadota</taxon>
        <taxon>Alphaproteobacteria</taxon>
        <taxon>Acetobacterales</taxon>
        <taxon>Acetobacteraceae</taxon>
        <taxon>Craurococcus</taxon>
    </lineage>
</organism>
<dbReference type="PANTHER" id="PTHR30055">
    <property type="entry name" value="HTH-TYPE TRANSCRIPTIONAL REGULATOR RUTR"/>
    <property type="match status" value="1"/>
</dbReference>
<evidence type="ECO:0000256" key="1">
    <source>
        <dbReference type="ARBA" id="ARBA00023015"/>
    </source>
</evidence>
<keyword evidence="2 4" id="KW-0238">DNA-binding</keyword>
<evidence type="ECO:0000256" key="2">
    <source>
        <dbReference type="ARBA" id="ARBA00023125"/>
    </source>
</evidence>
<feature type="domain" description="HTH tetR-type" evidence="6">
    <location>
        <begin position="6"/>
        <end position="67"/>
    </location>
</feature>
<evidence type="ECO:0000256" key="4">
    <source>
        <dbReference type="PROSITE-ProRule" id="PRU00335"/>
    </source>
</evidence>
<dbReference type="InterPro" id="IPR050109">
    <property type="entry name" value="HTH-type_TetR-like_transc_reg"/>
</dbReference>